<dbReference type="AlphaFoldDB" id="A0AAF0UEF5"/>
<feature type="transmembrane region" description="Helical" evidence="1">
    <location>
        <begin position="51"/>
        <end position="72"/>
    </location>
</feature>
<feature type="transmembrane region" description="Helical" evidence="1">
    <location>
        <begin position="92"/>
        <end position="111"/>
    </location>
</feature>
<accession>A0AAF0UEF5</accession>
<keyword evidence="1" id="KW-0812">Transmembrane</keyword>
<proteinExistence type="predicted"/>
<evidence type="ECO:0000256" key="1">
    <source>
        <dbReference type="SAM" id="Phobius"/>
    </source>
</evidence>
<protein>
    <submittedName>
        <fullName evidence="2">Uncharacterized protein</fullName>
    </submittedName>
</protein>
<keyword evidence="3" id="KW-1185">Reference proteome</keyword>
<reference evidence="2" key="1">
    <citation type="submission" date="2023-08" db="EMBL/GenBank/DDBJ databases">
        <title>A de novo genome assembly of Solanum verrucosum Schlechtendal, a Mexican diploid species geographically isolated from the other diploid A-genome species in potato relatives.</title>
        <authorList>
            <person name="Hosaka K."/>
        </authorList>
    </citation>
    <scope>NUCLEOTIDE SEQUENCE</scope>
    <source>
        <tissue evidence="2">Young leaves</tissue>
    </source>
</reference>
<dbReference type="EMBL" id="CP133620">
    <property type="protein sequence ID" value="WMV44338.1"/>
    <property type="molecule type" value="Genomic_DNA"/>
</dbReference>
<sequence>MASSRNLSLVMLPLLFCRKGILKWAVMIAFFWSTYLPALRKSDMYLGWATCYGNIATGVCSHGMCCCFLFAYLGVASFGVLVVDHLLYVNDFFFALTSSPFRFCMVFSFTFNRFFSSHDSVTFSFPHFSADLSLNFHLVLLDIPGLKSGHRRVETHVMFRNL</sequence>
<gene>
    <name evidence="2" type="ORF">MTR67_037723</name>
</gene>
<evidence type="ECO:0000313" key="2">
    <source>
        <dbReference type="EMBL" id="WMV44338.1"/>
    </source>
</evidence>
<feature type="transmembrane region" description="Helical" evidence="1">
    <location>
        <begin position="20"/>
        <end position="39"/>
    </location>
</feature>
<organism evidence="2 3">
    <name type="scientific">Solanum verrucosum</name>
    <dbReference type="NCBI Taxonomy" id="315347"/>
    <lineage>
        <taxon>Eukaryota</taxon>
        <taxon>Viridiplantae</taxon>
        <taxon>Streptophyta</taxon>
        <taxon>Embryophyta</taxon>
        <taxon>Tracheophyta</taxon>
        <taxon>Spermatophyta</taxon>
        <taxon>Magnoliopsida</taxon>
        <taxon>eudicotyledons</taxon>
        <taxon>Gunneridae</taxon>
        <taxon>Pentapetalae</taxon>
        <taxon>asterids</taxon>
        <taxon>lamiids</taxon>
        <taxon>Solanales</taxon>
        <taxon>Solanaceae</taxon>
        <taxon>Solanoideae</taxon>
        <taxon>Solaneae</taxon>
        <taxon>Solanum</taxon>
    </lineage>
</organism>
<dbReference type="Proteomes" id="UP001234989">
    <property type="component" value="Chromosome 9"/>
</dbReference>
<feature type="non-terminal residue" evidence="2">
    <location>
        <position position="162"/>
    </location>
</feature>
<evidence type="ECO:0000313" key="3">
    <source>
        <dbReference type="Proteomes" id="UP001234989"/>
    </source>
</evidence>
<name>A0AAF0UEF5_SOLVR</name>
<keyword evidence="1" id="KW-0472">Membrane</keyword>
<keyword evidence="1" id="KW-1133">Transmembrane helix</keyword>